<evidence type="ECO:0000259" key="3">
    <source>
        <dbReference type="PROSITE" id="PS51186"/>
    </source>
</evidence>
<evidence type="ECO:0000256" key="2">
    <source>
        <dbReference type="ARBA" id="ARBA00023315"/>
    </source>
</evidence>
<dbReference type="InterPro" id="IPR000182">
    <property type="entry name" value="GNAT_dom"/>
</dbReference>
<gene>
    <name evidence="4" type="ordered locus">Spirs_2329</name>
</gene>
<feature type="domain" description="N-acetyltransferase" evidence="3">
    <location>
        <begin position="7"/>
        <end position="155"/>
    </location>
</feature>
<dbReference type="InterPro" id="IPR050832">
    <property type="entry name" value="Bact_Acetyltransf"/>
</dbReference>
<dbReference type="SUPFAM" id="SSF55729">
    <property type="entry name" value="Acyl-CoA N-acyltransferases (Nat)"/>
    <property type="match status" value="1"/>
</dbReference>
<evidence type="ECO:0000313" key="4">
    <source>
        <dbReference type="EMBL" id="ADK81444.1"/>
    </source>
</evidence>
<keyword evidence="5" id="KW-1185">Reference proteome</keyword>
<dbReference type="Proteomes" id="UP000002318">
    <property type="component" value="Chromosome"/>
</dbReference>
<dbReference type="AlphaFoldDB" id="E1R1R8"/>
<dbReference type="Pfam" id="PF00583">
    <property type="entry name" value="Acetyltransf_1"/>
    <property type="match status" value="1"/>
</dbReference>
<evidence type="ECO:0000256" key="1">
    <source>
        <dbReference type="ARBA" id="ARBA00022679"/>
    </source>
</evidence>
<evidence type="ECO:0000313" key="5">
    <source>
        <dbReference type="Proteomes" id="UP000002318"/>
    </source>
</evidence>
<dbReference type="InterPro" id="IPR016181">
    <property type="entry name" value="Acyl_CoA_acyltransferase"/>
</dbReference>
<proteinExistence type="predicted"/>
<dbReference type="STRING" id="573413.Spirs_2329"/>
<dbReference type="PANTHER" id="PTHR43877">
    <property type="entry name" value="AMINOALKYLPHOSPHONATE N-ACETYLTRANSFERASE-RELATED-RELATED"/>
    <property type="match status" value="1"/>
</dbReference>
<name>E1R1R8_SEDSS</name>
<dbReference type="EMBL" id="CP002116">
    <property type="protein sequence ID" value="ADK81444.1"/>
    <property type="molecule type" value="Genomic_DNA"/>
</dbReference>
<sequence length="157" mass="17859">MNELVSIEISDPNDPDARHCLSQYYKELAELFTSGFDPSVSSTMEPDEMCLPHGMLLVARTDGRAVGCGAIRFLPDYGEIKRMWVDPSARGLGIASRILDRLEMAAEERGLRQFRLDTNALLKAASTMYERRGYRPIPRYNDNSYADRWYQKDMGSP</sequence>
<protein>
    <submittedName>
        <fullName evidence="4">GCN5-related N-acetyltransferase</fullName>
    </submittedName>
</protein>
<dbReference type="PANTHER" id="PTHR43877:SF2">
    <property type="entry name" value="AMINOALKYLPHOSPHONATE N-ACETYLTRANSFERASE-RELATED"/>
    <property type="match status" value="1"/>
</dbReference>
<keyword evidence="1" id="KW-0808">Transferase</keyword>
<dbReference type="KEGG" id="ssm:Spirs_2329"/>
<dbReference type="Gene3D" id="3.40.630.30">
    <property type="match status" value="1"/>
</dbReference>
<dbReference type="RefSeq" id="WP_013254907.1">
    <property type="nucleotide sequence ID" value="NC_014364.1"/>
</dbReference>
<dbReference type="PROSITE" id="PS51186">
    <property type="entry name" value="GNAT"/>
    <property type="match status" value="1"/>
</dbReference>
<organism evidence="4 5">
    <name type="scientific">Sediminispirochaeta smaragdinae (strain DSM 11293 / JCM 15392 / SEBR 4228)</name>
    <name type="common">Spirochaeta smaragdinae</name>
    <dbReference type="NCBI Taxonomy" id="573413"/>
    <lineage>
        <taxon>Bacteria</taxon>
        <taxon>Pseudomonadati</taxon>
        <taxon>Spirochaetota</taxon>
        <taxon>Spirochaetia</taxon>
        <taxon>Spirochaetales</taxon>
        <taxon>Spirochaetaceae</taxon>
        <taxon>Sediminispirochaeta</taxon>
    </lineage>
</organism>
<dbReference type="GO" id="GO:0016747">
    <property type="term" value="F:acyltransferase activity, transferring groups other than amino-acyl groups"/>
    <property type="evidence" value="ECO:0007669"/>
    <property type="project" value="InterPro"/>
</dbReference>
<accession>E1R1R8</accession>
<dbReference type="OrthoDB" id="67353at2"/>
<dbReference type="CDD" id="cd04301">
    <property type="entry name" value="NAT_SF"/>
    <property type="match status" value="1"/>
</dbReference>
<dbReference type="HOGENOM" id="CLU_013985_11_6_12"/>
<keyword evidence="2" id="KW-0012">Acyltransferase</keyword>
<reference evidence="4 5" key="1">
    <citation type="journal article" date="2010" name="Stand. Genomic Sci.">
        <title>Complete genome sequence of Spirochaeta smaragdinae type strain (SEBR 4228).</title>
        <authorList>
            <person name="Mavromatis K."/>
            <person name="Yasawong M."/>
            <person name="Chertkov O."/>
            <person name="Lapidus A."/>
            <person name="Lucas S."/>
            <person name="Nolan M."/>
            <person name="Del Rio T.G."/>
            <person name="Tice H."/>
            <person name="Cheng J.F."/>
            <person name="Pitluck S."/>
            <person name="Liolios K."/>
            <person name="Ivanova N."/>
            <person name="Tapia R."/>
            <person name="Han C."/>
            <person name="Bruce D."/>
            <person name="Goodwin L."/>
            <person name="Pati A."/>
            <person name="Chen A."/>
            <person name="Palaniappan K."/>
            <person name="Land M."/>
            <person name="Hauser L."/>
            <person name="Chang Y.J."/>
            <person name="Jeffries C.D."/>
            <person name="Detter J.C."/>
            <person name="Rohde M."/>
            <person name="Brambilla E."/>
            <person name="Spring S."/>
            <person name="Goker M."/>
            <person name="Sikorski J."/>
            <person name="Woyke T."/>
            <person name="Bristow J."/>
            <person name="Eisen J.A."/>
            <person name="Markowitz V."/>
            <person name="Hugenholtz P."/>
            <person name="Klenk H.P."/>
            <person name="Kyrpides N.C."/>
        </authorList>
    </citation>
    <scope>NUCLEOTIDE SEQUENCE [LARGE SCALE GENOMIC DNA]</scope>
    <source>
        <strain evidence="5">DSM 11293 / JCM 15392 / SEBR 4228</strain>
    </source>
</reference>
<dbReference type="eggNOG" id="COG0456">
    <property type="taxonomic scope" value="Bacteria"/>
</dbReference>